<feature type="transmembrane region" description="Helical" evidence="1">
    <location>
        <begin position="475"/>
        <end position="495"/>
    </location>
</feature>
<evidence type="ECO:0000313" key="3">
    <source>
        <dbReference type="Proteomes" id="UP000266895"/>
    </source>
</evidence>
<keyword evidence="1" id="KW-0472">Membrane</keyword>
<dbReference type="Pfam" id="PF20176">
    <property type="entry name" value="DUF6541"/>
    <property type="match status" value="1"/>
</dbReference>
<dbReference type="InterPro" id="IPR046671">
    <property type="entry name" value="DUF6541"/>
</dbReference>
<name>A0A3S4UZ64_9ACTO</name>
<feature type="transmembrane region" description="Helical" evidence="1">
    <location>
        <begin position="370"/>
        <end position="395"/>
    </location>
</feature>
<keyword evidence="1" id="KW-0812">Transmembrane</keyword>
<accession>A0A3S4UZ64</accession>
<feature type="transmembrane region" description="Helical" evidence="1">
    <location>
        <begin position="275"/>
        <end position="293"/>
    </location>
</feature>
<feature type="transmembrane region" description="Helical" evidence="1">
    <location>
        <begin position="407"/>
        <end position="428"/>
    </location>
</feature>
<feature type="transmembrane region" description="Helical" evidence="1">
    <location>
        <begin position="104"/>
        <end position="127"/>
    </location>
</feature>
<evidence type="ECO:0000313" key="2">
    <source>
        <dbReference type="EMBL" id="VEG29888.1"/>
    </source>
</evidence>
<proteinExistence type="predicted"/>
<organism evidence="2 3">
    <name type="scientific">Actinomyces howellii</name>
    <dbReference type="NCBI Taxonomy" id="52771"/>
    <lineage>
        <taxon>Bacteria</taxon>
        <taxon>Bacillati</taxon>
        <taxon>Actinomycetota</taxon>
        <taxon>Actinomycetes</taxon>
        <taxon>Actinomycetales</taxon>
        <taxon>Actinomycetaceae</taxon>
        <taxon>Actinomyces</taxon>
    </lineage>
</organism>
<dbReference type="Proteomes" id="UP000266895">
    <property type="component" value="Chromosome"/>
</dbReference>
<feature type="transmembrane region" description="Helical" evidence="1">
    <location>
        <begin position="329"/>
        <end position="350"/>
    </location>
</feature>
<evidence type="ECO:0000256" key="1">
    <source>
        <dbReference type="SAM" id="Phobius"/>
    </source>
</evidence>
<reference evidence="2 3" key="1">
    <citation type="submission" date="2018-12" db="EMBL/GenBank/DDBJ databases">
        <authorList>
            <consortium name="Pathogen Informatics"/>
        </authorList>
    </citation>
    <scope>NUCLEOTIDE SEQUENCE [LARGE SCALE GENOMIC DNA]</scope>
    <source>
        <strain evidence="2 3">NCTC11636</strain>
    </source>
</reference>
<keyword evidence="3" id="KW-1185">Reference proteome</keyword>
<keyword evidence="1" id="KW-1133">Transmembrane helix</keyword>
<feature type="transmembrane region" description="Helical" evidence="1">
    <location>
        <begin position="299"/>
        <end position="317"/>
    </location>
</feature>
<dbReference type="AlphaFoldDB" id="A0A3S4UZ64"/>
<dbReference type="KEGG" id="ahw:NCTC11636_02360"/>
<feature type="transmembrane region" description="Helical" evidence="1">
    <location>
        <begin position="250"/>
        <end position="268"/>
    </location>
</feature>
<feature type="transmembrane region" description="Helical" evidence="1">
    <location>
        <begin position="440"/>
        <end position="463"/>
    </location>
</feature>
<gene>
    <name evidence="2" type="ORF">NCTC11636_02360</name>
</gene>
<protein>
    <submittedName>
        <fullName evidence="2">Uncharacterized protein</fullName>
    </submittedName>
</protein>
<sequence>MTLWIGTMATCVAFLVLLVLPGASVVAAFTSRSGVVLGAGPVVTVLLTAVVTLVMPLLGVPWTSVTGAAVLACACAVYPVRRLLAARRSGPRHRAPSWAGVQDVARTALVCLAAALPAMVLQVGVLARSMRRPYAILQNHDAMFHLNLIEEIRRTGDASTISAATSLNGGRFYSATFHALTAILPDAISTPLAFNIALVTIGALLLPFLTALLLHELGQPWWVRVLGPLAAMTTMWAPALLLYFHSHAAAGLSIVLVPGALAALAAAGQGPGSRRGVVAFLAVLSVASLTAAHPGGGQWMLIVLCVLGALEALRSAVSQRSRSPRRAARAVAAAALLLVPVLLMPLVPLLRDMAAFPRAPTTLGHGLAQALLLAPIEAVPTTYLLLVVLAGLGIASMLRAGAWRLPLVWLVSALLVVLISLPTGPWSALVGGFWGDDSRYLALESIVVGVLAAIGCRAVVDPVLRWVRDRPRRRLPAAVAPVLLVGLVLGGLLVGNERWITRGYQDSALVHPAWVSDAEMDLIVSDSADLFDGAVVYGVPSSGAGLVPVLSEGSSLFRLEGGVTGGAERYLASAFSSILSDPEVCRVIRGEGGTPLYYEDESLPQADFEARYPGFTEVDTSEGFELVAVLDTAVIWRITACE</sequence>
<dbReference type="EMBL" id="LR134350">
    <property type="protein sequence ID" value="VEG29888.1"/>
    <property type="molecule type" value="Genomic_DNA"/>
</dbReference>
<feature type="transmembrane region" description="Helical" evidence="1">
    <location>
        <begin position="62"/>
        <end position="84"/>
    </location>
</feature>
<feature type="transmembrane region" description="Helical" evidence="1">
    <location>
        <begin position="192"/>
        <end position="214"/>
    </location>
</feature>
<feature type="transmembrane region" description="Helical" evidence="1">
    <location>
        <begin position="221"/>
        <end position="244"/>
    </location>
</feature>